<dbReference type="PANTHER" id="PTHR11102">
    <property type="entry name" value="SEL-1-LIKE PROTEIN"/>
    <property type="match status" value="1"/>
</dbReference>
<keyword evidence="4" id="KW-1185">Reference proteome</keyword>
<evidence type="ECO:0000313" key="4">
    <source>
        <dbReference type="Proteomes" id="UP000625682"/>
    </source>
</evidence>
<dbReference type="InterPro" id="IPR007560">
    <property type="entry name" value="Restrct_endonuc_IV_Mrr"/>
</dbReference>
<gene>
    <name evidence="3" type="ORF">GCM10012282_25980</name>
</gene>
<dbReference type="PANTHER" id="PTHR11102:SF160">
    <property type="entry name" value="ERAD-ASSOCIATED E3 UBIQUITIN-PROTEIN LIGASE COMPONENT HRD3"/>
    <property type="match status" value="1"/>
</dbReference>
<dbReference type="RefSeq" id="WP_189147456.1">
    <property type="nucleotide sequence ID" value="NZ_BAABER010000007.1"/>
</dbReference>
<evidence type="ECO:0000313" key="3">
    <source>
        <dbReference type="EMBL" id="GGJ28171.1"/>
    </source>
</evidence>
<comment type="caution">
    <text evidence="3">The sequence shown here is derived from an EMBL/GenBank/DDBJ whole genome shotgun (WGS) entry which is preliminary data.</text>
</comment>
<dbReference type="Gene3D" id="1.25.40.10">
    <property type="entry name" value="Tetratricopeptide repeat domain"/>
    <property type="match status" value="2"/>
</dbReference>
<evidence type="ECO:0000259" key="2">
    <source>
        <dbReference type="Pfam" id="PF04471"/>
    </source>
</evidence>
<feature type="region of interest" description="Disordered" evidence="1">
    <location>
        <begin position="1"/>
        <end position="24"/>
    </location>
</feature>
<accession>A0A917KWF9</accession>
<dbReference type="InterPro" id="IPR050767">
    <property type="entry name" value="Sel1_AlgK"/>
</dbReference>
<reference evidence="3" key="1">
    <citation type="journal article" date="2014" name="Int. J. Syst. Evol. Microbiol.">
        <title>Complete genome sequence of Corynebacterium casei LMG S-19264T (=DSM 44701T), isolated from a smear-ripened cheese.</title>
        <authorList>
            <consortium name="US DOE Joint Genome Institute (JGI-PGF)"/>
            <person name="Walter F."/>
            <person name="Albersmeier A."/>
            <person name="Kalinowski J."/>
            <person name="Ruckert C."/>
        </authorList>
    </citation>
    <scope>NUCLEOTIDE SEQUENCE</scope>
    <source>
        <strain evidence="3">CGMCC 4.7272</strain>
    </source>
</reference>
<reference evidence="3" key="2">
    <citation type="submission" date="2020-09" db="EMBL/GenBank/DDBJ databases">
        <authorList>
            <person name="Sun Q."/>
            <person name="Zhou Y."/>
        </authorList>
    </citation>
    <scope>NUCLEOTIDE SEQUENCE</scope>
    <source>
        <strain evidence="3">CGMCC 4.7272</strain>
    </source>
</reference>
<feature type="domain" description="Restriction endonuclease type IV Mrr" evidence="2">
    <location>
        <begin position="58"/>
        <end position="182"/>
    </location>
</feature>
<organism evidence="3 4">
    <name type="scientific">Streptomyces lacrimifluminis</name>
    <dbReference type="NCBI Taxonomy" id="1500077"/>
    <lineage>
        <taxon>Bacteria</taxon>
        <taxon>Bacillati</taxon>
        <taxon>Actinomycetota</taxon>
        <taxon>Actinomycetes</taxon>
        <taxon>Kitasatosporales</taxon>
        <taxon>Streptomycetaceae</taxon>
        <taxon>Streptomyces</taxon>
    </lineage>
</organism>
<dbReference type="GO" id="GO:0009307">
    <property type="term" value="P:DNA restriction-modification system"/>
    <property type="evidence" value="ECO:0007669"/>
    <property type="project" value="InterPro"/>
</dbReference>
<dbReference type="EMBL" id="BMMU01000006">
    <property type="protein sequence ID" value="GGJ28171.1"/>
    <property type="molecule type" value="Genomic_DNA"/>
</dbReference>
<proteinExistence type="predicted"/>
<dbReference type="InterPro" id="IPR011335">
    <property type="entry name" value="Restrct_endonuc-II-like"/>
</dbReference>
<dbReference type="InterPro" id="IPR011990">
    <property type="entry name" value="TPR-like_helical_dom_sf"/>
</dbReference>
<dbReference type="SUPFAM" id="SSF52980">
    <property type="entry name" value="Restriction endonuclease-like"/>
    <property type="match status" value="1"/>
</dbReference>
<dbReference type="SUPFAM" id="SSF81901">
    <property type="entry name" value="HCP-like"/>
    <property type="match status" value="2"/>
</dbReference>
<dbReference type="GO" id="GO:0004519">
    <property type="term" value="F:endonuclease activity"/>
    <property type="evidence" value="ECO:0007669"/>
    <property type="project" value="InterPro"/>
</dbReference>
<name>A0A917KWF9_9ACTN</name>
<dbReference type="AlphaFoldDB" id="A0A917KWF9"/>
<dbReference type="Proteomes" id="UP000625682">
    <property type="component" value="Unassembled WGS sequence"/>
</dbReference>
<evidence type="ECO:0000256" key="1">
    <source>
        <dbReference type="SAM" id="MobiDB-lite"/>
    </source>
</evidence>
<dbReference type="Pfam" id="PF04471">
    <property type="entry name" value="Mrr_cat"/>
    <property type="match status" value="1"/>
</dbReference>
<protein>
    <recommendedName>
        <fullName evidence="2">Restriction endonuclease type IV Mrr domain-containing protein</fullName>
    </recommendedName>
</protein>
<sequence length="992" mass="109284">MTTNPQHDPPEPIPATDSGQEDVEQLWEEIDAGHRLADPPPDLPPPLTVTAPLLLQVEQLSWESLEHLIVALAREVEGAVRSRLYGRNGQKQHGIDVVGYFHDGSLTVYQAKRWQSFTAGALSDAVRMYVEGTRPFDATRFVLVTTAYTSDTAVEDRLHQLRTEHHPLDIELWGRQQLSDLLFPQRALVDRFFGRATADGFCTDGPPDPATQHPHTVVGSPIREFTDPFALEVHRVIEAEEREHGDRLPPLPAYISREHDLRVGHLIARATAEQSALAVLVGDSSTGKTRACWEAIQALPGDWRLWYPIAPSPAEALLNGVLSVGPRTVVWLDEIEPYLASPKLGEQAAAALRELLKDPTRGPVVVLGTAWPEHWERLTLPPASGAPDAHREARLLLAGHSVLVPRSFDEPALLEARRAAHEDRRLAEALHRVRDGRIVQYLSAAFALMERYTTAPAPAQAVIHAAMDARRIGCSGALPRTLLELAAVGYLTDDEWSALREGWFDQTLSALQQSCRGATSPLSLVRPRPGQAVHAEPHFRLADYLDHHGRSSRATEPAAASLWSALPEHGQRNDLVGLAWEARNRGHFRYSFQLHLRADAAGIEGTAWLAGDLMERAEQPQEALRWYQRAVESRDEDAYANLVELSEAFGQKDKVVDQLTRLAEDKDELALSWVVELTSDSRSTDETISWLGGLADRGDAAAAREAGEKLQQQGRPAEALEFYRRAALSGDAPAIRQSVSMVWNTDGPDRALAWLNELAQEGATDLMVTANTLAQAGRSTEALSAFKRAADAGHDMAFGVGADLAVECEGLEQAATWLEPFATAGRPFASAAYLEILMEAERSGDALRWCLEPERRVDMAVLHTAVELLVASGRQDEALRWLGSLAEQGHAFALWRMAGLSEQLGRVDEAVSRAKKLAKQGHTSALYLTAFLTTRQANGEEAISWYRKAILAGEPFVIAEMVDLLKEIGRHDEGDRLRKYGLEADGKIARDL</sequence>
<dbReference type="GO" id="GO:0003677">
    <property type="term" value="F:DNA binding"/>
    <property type="evidence" value="ECO:0007669"/>
    <property type="project" value="InterPro"/>
</dbReference>